<protein>
    <submittedName>
        <fullName evidence="1">Uncharacterized protein</fullName>
    </submittedName>
</protein>
<dbReference type="EMBL" id="RJUF01000178">
    <property type="protein sequence ID" value="MCP9764950.1"/>
    <property type="molecule type" value="Genomic_DNA"/>
</dbReference>
<evidence type="ECO:0000313" key="2">
    <source>
        <dbReference type="Proteomes" id="UP001204144"/>
    </source>
</evidence>
<accession>A0AAE3KXG6</accession>
<dbReference type="AlphaFoldDB" id="A0AAE3KXG6"/>
<reference evidence="1 2" key="1">
    <citation type="submission" date="2018-11" db="EMBL/GenBank/DDBJ databases">
        <title>Novel bacteria species description.</title>
        <authorList>
            <person name="Han J.-H."/>
        </authorList>
    </citation>
    <scope>NUCLEOTIDE SEQUENCE [LARGE SCALE GENOMIC DNA]</scope>
    <source>
        <strain evidence="1 2">KCTC23259</strain>
    </source>
</reference>
<name>A0AAE3KXG6_9BACT</name>
<dbReference type="Proteomes" id="UP001204144">
    <property type="component" value="Unassembled WGS sequence"/>
</dbReference>
<proteinExistence type="predicted"/>
<sequence length="184" mass="21659">MAKEKSITRLRKLLKVNESALDPYYRYYLKEIEFDDLTSMQQEKLERYMKIWSWYCMGRTKEVILSTIMRDYAVESRQAQYDLAETIALHGRLDQVQKDGLRVASREFHYLLAQFAMKDKQWDVAMRARKEGDVLAGIYDTEDMGWDPTVWNKPVKEVWAVQVINNNFNAPAGDEATQTIDIDE</sequence>
<keyword evidence="2" id="KW-1185">Reference proteome</keyword>
<comment type="caution">
    <text evidence="1">The sequence shown here is derived from an EMBL/GenBank/DDBJ whole genome shotgun (WGS) entry which is preliminary data.</text>
</comment>
<gene>
    <name evidence="1" type="ORF">EGI31_18600</name>
</gene>
<evidence type="ECO:0000313" key="1">
    <source>
        <dbReference type="EMBL" id="MCP9764950.1"/>
    </source>
</evidence>
<organism evidence="1 2">
    <name type="scientific">Lacihabitans soyangensis</name>
    <dbReference type="NCBI Taxonomy" id="869394"/>
    <lineage>
        <taxon>Bacteria</taxon>
        <taxon>Pseudomonadati</taxon>
        <taxon>Bacteroidota</taxon>
        <taxon>Cytophagia</taxon>
        <taxon>Cytophagales</taxon>
        <taxon>Leadbetterellaceae</taxon>
        <taxon>Lacihabitans</taxon>
    </lineage>
</organism>